<organism evidence="7 8">
    <name type="scientific">Caldicoprobacter faecalis</name>
    <dbReference type="NCBI Taxonomy" id="937334"/>
    <lineage>
        <taxon>Bacteria</taxon>
        <taxon>Bacillati</taxon>
        <taxon>Bacillota</taxon>
        <taxon>Clostridia</taxon>
        <taxon>Caldicoprobacterales</taxon>
        <taxon>Caldicoprobacteraceae</taxon>
        <taxon>Caldicoprobacter</taxon>
    </lineage>
</organism>
<dbReference type="AlphaFoldDB" id="A0A1I5Y1N8"/>
<evidence type="ECO:0000259" key="6">
    <source>
        <dbReference type="Pfam" id="PF24568"/>
    </source>
</evidence>
<dbReference type="RefSeq" id="WP_025748268.1">
    <property type="nucleotide sequence ID" value="NZ_FOXR01000034.1"/>
</dbReference>
<dbReference type="PANTHER" id="PTHR21666:SF289">
    <property type="entry name" value="L-ALA--D-GLU ENDOPEPTIDASE"/>
    <property type="match status" value="1"/>
</dbReference>
<dbReference type="Gene3D" id="2.70.70.10">
    <property type="entry name" value="Glucose Permease (Domain IIA)"/>
    <property type="match status" value="1"/>
</dbReference>
<dbReference type="Proteomes" id="UP000198577">
    <property type="component" value="Unassembled WGS sequence"/>
</dbReference>
<feature type="region of interest" description="Disordered" evidence="3">
    <location>
        <begin position="245"/>
        <end position="264"/>
    </location>
</feature>
<keyword evidence="8" id="KW-1185">Reference proteome</keyword>
<feature type="domain" description="Peptidoglycan hydrolase PcsB coiled-coil" evidence="6">
    <location>
        <begin position="102"/>
        <end position="170"/>
    </location>
</feature>
<dbReference type="SUPFAM" id="SSF57997">
    <property type="entry name" value="Tropomyosin"/>
    <property type="match status" value="1"/>
</dbReference>
<accession>A0A1I5Y1N8</accession>
<dbReference type="GO" id="GO:0004222">
    <property type="term" value="F:metalloendopeptidase activity"/>
    <property type="evidence" value="ECO:0007669"/>
    <property type="project" value="TreeGrafter"/>
</dbReference>
<protein>
    <submittedName>
        <fullName evidence="7">Septal ring factor EnvC, activator of murein hydrolases AmiA and AmiB</fullName>
    </submittedName>
</protein>
<gene>
    <name evidence="7" type="ORF">SAMN05444406_1349</name>
</gene>
<dbReference type="PANTHER" id="PTHR21666">
    <property type="entry name" value="PEPTIDASE-RELATED"/>
    <property type="match status" value="1"/>
</dbReference>
<name>A0A1I5Y1N8_9FIRM</name>
<feature type="signal peptide" evidence="4">
    <location>
        <begin position="1"/>
        <end position="23"/>
    </location>
</feature>
<evidence type="ECO:0000313" key="8">
    <source>
        <dbReference type="Proteomes" id="UP000198577"/>
    </source>
</evidence>
<evidence type="ECO:0000256" key="2">
    <source>
        <dbReference type="SAM" id="Coils"/>
    </source>
</evidence>
<proteinExistence type="predicted"/>
<evidence type="ECO:0000313" key="7">
    <source>
        <dbReference type="EMBL" id="SFQ38030.1"/>
    </source>
</evidence>
<dbReference type="InterPro" id="IPR016047">
    <property type="entry name" value="M23ase_b-sheet_dom"/>
</dbReference>
<dbReference type="InterPro" id="IPR011055">
    <property type="entry name" value="Dup_hybrid_motif"/>
</dbReference>
<dbReference type="InterPro" id="IPR057309">
    <property type="entry name" value="PcsB_CC"/>
</dbReference>
<dbReference type="CDD" id="cd12797">
    <property type="entry name" value="M23_peptidase"/>
    <property type="match status" value="1"/>
</dbReference>
<keyword evidence="1 4" id="KW-0732">Signal</keyword>
<dbReference type="InterPro" id="IPR050570">
    <property type="entry name" value="Cell_wall_metabolism_enzyme"/>
</dbReference>
<dbReference type="EMBL" id="FOXR01000034">
    <property type="protein sequence ID" value="SFQ38030.1"/>
    <property type="molecule type" value="Genomic_DNA"/>
</dbReference>
<evidence type="ECO:0000256" key="1">
    <source>
        <dbReference type="ARBA" id="ARBA00022729"/>
    </source>
</evidence>
<feature type="chain" id="PRO_5011544488" evidence="4">
    <location>
        <begin position="24"/>
        <end position="406"/>
    </location>
</feature>
<feature type="coiled-coil region" evidence="2">
    <location>
        <begin position="20"/>
        <end position="114"/>
    </location>
</feature>
<dbReference type="SUPFAM" id="SSF51261">
    <property type="entry name" value="Duplicated hybrid motif"/>
    <property type="match status" value="1"/>
</dbReference>
<keyword evidence="2" id="KW-0175">Coiled coil</keyword>
<dbReference type="Pfam" id="PF01551">
    <property type="entry name" value="Peptidase_M23"/>
    <property type="match status" value="1"/>
</dbReference>
<dbReference type="Pfam" id="PF24568">
    <property type="entry name" value="CC_PcsB"/>
    <property type="match status" value="1"/>
</dbReference>
<reference evidence="7 8" key="1">
    <citation type="submission" date="2016-10" db="EMBL/GenBank/DDBJ databases">
        <authorList>
            <person name="de Groot N.N."/>
        </authorList>
    </citation>
    <scope>NUCLEOTIDE SEQUENCE [LARGE SCALE GENOMIC DNA]</scope>
    <source>
        <strain evidence="7 8">DSM 20678</strain>
    </source>
</reference>
<dbReference type="STRING" id="937334.SAMN05444406_1349"/>
<feature type="domain" description="M23ase beta-sheet core" evidence="5">
    <location>
        <begin position="299"/>
        <end position="400"/>
    </location>
</feature>
<evidence type="ECO:0000259" key="5">
    <source>
        <dbReference type="Pfam" id="PF01551"/>
    </source>
</evidence>
<sequence length="406" mass="46179">MRYRVVALLCVVLFVFTGVTAMAASNIDEKKQELNEVNEEIKNTEEQLEEVKQQQNEVTARLQDIEKQLKQKEQELNKLEKELQSTQEKLEATRKELERAIEEAEKQEKLMADRIRAIYMNGVPSYLELLLEAKSINEFLDRMSMVQQLIAFDIQVLDQMRQYRDQVDKKRAELEELEQSLTQKKQAVARQKAEIEQKKKEQSLLLQQLKEQEERYKRDLEELERTSKELEKTIQQLLRQLEEQRKRQAQSRGGGDTSSQQQTGSQYTGGILAWPVPGFYTITSPFGYRVHPVYGTRRLHTGIDIGSNYGSGQSIYGQNFVAGADGTVIFAGWYGGYGNCVIIEHGGGITTLYAHGSQILVSAGQQVKRGQPVMKVGSTGISTGPHAHFEVRKNGVPVNPLPYLGR</sequence>
<evidence type="ECO:0000256" key="4">
    <source>
        <dbReference type="SAM" id="SignalP"/>
    </source>
</evidence>
<keyword evidence="7" id="KW-0378">Hydrolase</keyword>
<evidence type="ECO:0000256" key="3">
    <source>
        <dbReference type="SAM" id="MobiDB-lite"/>
    </source>
</evidence>
<dbReference type="Gene3D" id="6.10.250.3150">
    <property type="match status" value="1"/>
</dbReference>